<gene>
    <name evidence="2" type="ORF">D3273_23795</name>
</gene>
<proteinExistence type="predicted"/>
<feature type="transmembrane region" description="Helical" evidence="1">
    <location>
        <begin position="168"/>
        <end position="188"/>
    </location>
</feature>
<feature type="transmembrane region" description="Helical" evidence="1">
    <location>
        <begin position="373"/>
        <end position="397"/>
    </location>
</feature>
<name>A0A4Q2U3X5_9HYPH</name>
<dbReference type="OrthoDB" id="7010242at2"/>
<organism evidence="2 3">
    <name type="scientific">Lichenibacterium minor</name>
    <dbReference type="NCBI Taxonomy" id="2316528"/>
    <lineage>
        <taxon>Bacteria</taxon>
        <taxon>Pseudomonadati</taxon>
        <taxon>Pseudomonadota</taxon>
        <taxon>Alphaproteobacteria</taxon>
        <taxon>Hyphomicrobiales</taxon>
        <taxon>Lichenihabitantaceae</taxon>
        <taxon>Lichenibacterium</taxon>
    </lineage>
</organism>
<feature type="transmembrane region" description="Helical" evidence="1">
    <location>
        <begin position="48"/>
        <end position="64"/>
    </location>
</feature>
<keyword evidence="1" id="KW-0812">Transmembrane</keyword>
<feature type="transmembrane region" description="Helical" evidence="1">
    <location>
        <begin position="84"/>
        <end position="104"/>
    </location>
</feature>
<dbReference type="Proteomes" id="UP000290759">
    <property type="component" value="Unassembled WGS sequence"/>
</dbReference>
<keyword evidence="3" id="KW-1185">Reference proteome</keyword>
<feature type="transmembrane region" description="Helical" evidence="1">
    <location>
        <begin position="295"/>
        <end position="316"/>
    </location>
</feature>
<evidence type="ECO:0000313" key="3">
    <source>
        <dbReference type="Proteomes" id="UP000290759"/>
    </source>
</evidence>
<dbReference type="AlphaFoldDB" id="A0A4Q2U3X5"/>
<dbReference type="EMBL" id="QYBB01000051">
    <property type="protein sequence ID" value="RYC29465.1"/>
    <property type="molecule type" value="Genomic_DNA"/>
</dbReference>
<evidence type="ECO:0008006" key="4">
    <source>
        <dbReference type="Google" id="ProtNLM"/>
    </source>
</evidence>
<feature type="transmembrane region" description="Helical" evidence="1">
    <location>
        <begin position="252"/>
        <end position="283"/>
    </location>
</feature>
<keyword evidence="1" id="KW-0472">Membrane</keyword>
<protein>
    <recommendedName>
        <fullName evidence="4">O-antigen ligase domain-containing protein</fullName>
    </recommendedName>
</protein>
<feature type="transmembrane region" description="Helical" evidence="1">
    <location>
        <begin position="137"/>
        <end position="156"/>
    </location>
</feature>
<evidence type="ECO:0000256" key="1">
    <source>
        <dbReference type="SAM" id="Phobius"/>
    </source>
</evidence>
<keyword evidence="1" id="KW-1133">Transmembrane helix</keyword>
<reference evidence="2 3" key="1">
    <citation type="submission" date="2018-12" db="EMBL/GenBank/DDBJ databases">
        <authorList>
            <person name="Grouzdev D.S."/>
            <person name="Krutkina M.S."/>
        </authorList>
    </citation>
    <scope>NUCLEOTIDE SEQUENCE [LARGE SCALE GENOMIC DNA]</scope>
    <source>
        <strain evidence="2 3">RmlP026</strain>
    </source>
</reference>
<dbReference type="RefSeq" id="WP_129229432.1">
    <property type="nucleotide sequence ID" value="NZ_QYBB01000051.1"/>
</dbReference>
<sequence length="474" mass="48262">MSVQPIGLVTLVVGLACLLLGARFGLFALAAASLLGAAAALFFGSGGQVQPAHLLLAFVVPSVLCRRRALAAALGELAFPRPGFFLAFATAFGMAGAILLPRIFAGATAINAIGTSEVGTAIMLTPLAPVGGNLTQTIYLVADLACFITAVGGGALRGGGVTLAKAMVAYAALNVLFALLDIGTYYTGTAALLDPVRNAQYTLHLDEVTSGMKRIAGSFTETASFSTATLGALGFTGTLWLHGRWPAATGPLAAASLVLIVLSTSSTGLVGGPLLVVLLYWTALRRIGRGRGSRVAALFAVGVPLIGVLVVATVALSPSASSTVVDYLDVLLFDKAMSQSGLERASWNAAALQNFFDTDGFGAGLGSVRASSFLVAVPANLGLPGAILFAAFFWQALARAGGDTDPETDLRVAARNGCLGLLLAASISGALVDLGLQFYLFAGLACTGRAWAAHRAPAFPNPPIRAAPLRESLA</sequence>
<comment type="caution">
    <text evidence="2">The sequence shown here is derived from an EMBL/GenBank/DDBJ whole genome shotgun (WGS) entry which is preliminary data.</text>
</comment>
<feature type="transmembrane region" description="Helical" evidence="1">
    <location>
        <begin position="418"/>
        <end position="440"/>
    </location>
</feature>
<accession>A0A4Q2U3X5</accession>
<reference evidence="2 3" key="2">
    <citation type="submission" date="2019-02" db="EMBL/GenBank/DDBJ databases">
        <title>'Lichenibacterium ramalinii' gen. nov. sp. nov., 'Lichenibacterium minor' gen. nov. sp. nov.</title>
        <authorList>
            <person name="Pankratov T."/>
        </authorList>
    </citation>
    <scope>NUCLEOTIDE SEQUENCE [LARGE SCALE GENOMIC DNA]</scope>
    <source>
        <strain evidence="2 3">RmlP026</strain>
    </source>
</reference>
<evidence type="ECO:0000313" key="2">
    <source>
        <dbReference type="EMBL" id="RYC29465.1"/>
    </source>
</evidence>